<sequence>LRLITSKKSPMEIILSFHPTTPRDIISHSHAYSLSPKAAFDQQRALIITTSGSGQEIGRKYRDRGWKLFECRSAFEVTNSDSEFQAALRRVGDKECLTLSLTPIPSLNALVKFPYHEHISSWNMKYARYNKARLEHNMLLCPVFSYCATGEDAVLKALDESGVHKELDRLTMPTKELSGKKPWTA</sequence>
<evidence type="ECO:0000313" key="1">
    <source>
        <dbReference type="EMBL" id="KAK0504402.1"/>
    </source>
</evidence>
<organism evidence="1 2">
    <name type="scientific">Armillaria luteobubalina</name>
    <dbReference type="NCBI Taxonomy" id="153913"/>
    <lineage>
        <taxon>Eukaryota</taxon>
        <taxon>Fungi</taxon>
        <taxon>Dikarya</taxon>
        <taxon>Basidiomycota</taxon>
        <taxon>Agaricomycotina</taxon>
        <taxon>Agaricomycetes</taxon>
        <taxon>Agaricomycetidae</taxon>
        <taxon>Agaricales</taxon>
        <taxon>Marasmiineae</taxon>
        <taxon>Physalacriaceae</taxon>
        <taxon>Armillaria</taxon>
    </lineage>
</organism>
<gene>
    <name evidence="1" type="ORF">EDD18DRAFT_1062607</name>
</gene>
<feature type="non-terminal residue" evidence="1">
    <location>
        <position position="1"/>
    </location>
</feature>
<protein>
    <submittedName>
        <fullName evidence="1">Uncharacterized protein</fullName>
    </submittedName>
</protein>
<evidence type="ECO:0000313" key="2">
    <source>
        <dbReference type="Proteomes" id="UP001175228"/>
    </source>
</evidence>
<keyword evidence="2" id="KW-1185">Reference proteome</keyword>
<name>A0AA39UUZ5_9AGAR</name>
<dbReference type="AlphaFoldDB" id="A0AA39UUZ5"/>
<dbReference type="EMBL" id="JAUEPU010000003">
    <property type="protein sequence ID" value="KAK0504402.1"/>
    <property type="molecule type" value="Genomic_DNA"/>
</dbReference>
<reference evidence="1" key="1">
    <citation type="submission" date="2023-06" db="EMBL/GenBank/DDBJ databases">
        <authorList>
            <consortium name="Lawrence Berkeley National Laboratory"/>
            <person name="Ahrendt S."/>
            <person name="Sahu N."/>
            <person name="Indic B."/>
            <person name="Wong-Bajracharya J."/>
            <person name="Merenyi Z."/>
            <person name="Ke H.-M."/>
            <person name="Monk M."/>
            <person name="Kocsube S."/>
            <person name="Drula E."/>
            <person name="Lipzen A."/>
            <person name="Balint B."/>
            <person name="Henrissat B."/>
            <person name="Andreopoulos B."/>
            <person name="Martin F.M."/>
            <person name="Harder C.B."/>
            <person name="Rigling D."/>
            <person name="Ford K.L."/>
            <person name="Foster G.D."/>
            <person name="Pangilinan J."/>
            <person name="Papanicolaou A."/>
            <person name="Barry K."/>
            <person name="LaButti K."/>
            <person name="Viragh M."/>
            <person name="Koriabine M."/>
            <person name="Yan M."/>
            <person name="Riley R."/>
            <person name="Champramary S."/>
            <person name="Plett K.L."/>
            <person name="Tsai I.J."/>
            <person name="Slot J."/>
            <person name="Sipos G."/>
            <person name="Plett J."/>
            <person name="Nagy L.G."/>
            <person name="Grigoriev I.V."/>
        </authorList>
    </citation>
    <scope>NUCLEOTIDE SEQUENCE</scope>
    <source>
        <strain evidence="1">HWK02</strain>
    </source>
</reference>
<accession>A0AA39UUZ5</accession>
<comment type="caution">
    <text evidence="1">The sequence shown here is derived from an EMBL/GenBank/DDBJ whole genome shotgun (WGS) entry which is preliminary data.</text>
</comment>
<dbReference type="Proteomes" id="UP001175228">
    <property type="component" value="Unassembled WGS sequence"/>
</dbReference>
<proteinExistence type="predicted"/>